<sequence>MQGLDHGIAMTYSTGKKLQFLERY</sequence>
<dbReference type="EMBL" id="SOSA01001079">
    <property type="protein sequence ID" value="THC87697.1"/>
    <property type="molecule type" value="Genomic_DNA"/>
</dbReference>
<evidence type="ECO:0000313" key="1">
    <source>
        <dbReference type="EMBL" id="THC87697.1"/>
    </source>
</evidence>
<organism evidence="1 2">
    <name type="scientific">Aspergillus tanneri</name>
    <dbReference type="NCBI Taxonomy" id="1220188"/>
    <lineage>
        <taxon>Eukaryota</taxon>
        <taxon>Fungi</taxon>
        <taxon>Dikarya</taxon>
        <taxon>Ascomycota</taxon>
        <taxon>Pezizomycotina</taxon>
        <taxon>Eurotiomycetes</taxon>
        <taxon>Eurotiomycetidae</taxon>
        <taxon>Eurotiales</taxon>
        <taxon>Aspergillaceae</taxon>
        <taxon>Aspergillus</taxon>
        <taxon>Aspergillus subgen. Circumdati</taxon>
    </lineage>
</organism>
<accession>A0A4S3J1A0</accession>
<name>A0A4S3J1A0_9EURO</name>
<keyword evidence="2" id="KW-1185">Reference proteome</keyword>
<reference evidence="1 2" key="1">
    <citation type="submission" date="2019-03" db="EMBL/GenBank/DDBJ databases">
        <title>The genome sequence of a newly discovered highly antifungal drug resistant Aspergillus species, Aspergillus tanneri NIH 1004.</title>
        <authorList>
            <person name="Mounaud S."/>
            <person name="Singh I."/>
            <person name="Joardar V."/>
            <person name="Pakala S."/>
            <person name="Pakala S."/>
            <person name="Venepally P."/>
            <person name="Hoover J."/>
            <person name="Nierman W."/>
            <person name="Chung J."/>
            <person name="Losada L."/>
        </authorList>
    </citation>
    <scope>NUCLEOTIDE SEQUENCE [LARGE SCALE GENOMIC DNA]</scope>
    <source>
        <strain evidence="1 2">NIH1004</strain>
    </source>
</reference>
<protein>
    <submittedName>
        <fullName evidence="1">Uncharacterized protein</fullName>
    </submittedName>
</protein>
<evidence type="ECO:0000313" key="2">
    <source>
        <dbReference type="Proteomes" id="UP000308092"/>
    </source>
</evidence>
<comment type="caution">
    <text evidence="1">The sequence shown here is derived from an EMBL/GenBank/DDBJ whole genome shotgun (WGS) entry which is preliminary data.</text>
</comment>
<proteinExistence type="predicted"/>
<dbReference type="Proteomes" id="UP000308092">
    <property type="component" value="Unassembled WGS sequence"/>
</dbReference>
<dbReference type="AlphaFoldDB" id="A0A4S3J1A0"/>
<gene>
    <name evidence="1" type="ORF">EYZ11_012853</name>
</gene>
<dbReference type="VEuPathDB" id="FungiDB:EYZ11_012853"/>